<reference evidence="2" key="1">
    <citation type="submission" date="2023-07" db="EMBL/GenBank/DDBJ databases">
        <title>Comparative genomics of wheat-associated soil bacteria to identify genetic determinants of phenazine resistance.</title>
        <authorList>
            <person name="Mouncey N."/>
        </authorList>
    </citation>
    <scope>NUCLEOTIDE SEQUENCE</scope>
    <source>
        <strain evidence="2">V4I22</strain>
    </source>
</reference>
<dbReference type="RefSeq" id="WP_306984678.1">
    <property type="nucleotide sequence ID" value="NZ_JAUSZV010000005.1"/>
</dbReference>
<feature type="transmembrane region" description="Helical" evidence="1">
    <location>
        <begin position="148"/>
        <end position="170"/>
    </location>
</feature>
<keyword evidence="1" id="KW-1133">Transmembrane helix</keyword>
<dbReference type="AlphaFoldDB" id="A0AAW8FRA8"/>
<evidence type="ECO:0000256" key="1">
    <source>
        <dbReference type="SAM" id="Phobius"/>
    </source>
</evidence>
<feature type="transmembrane region" description="Helical" evidence="1">
    <location>
        <begin position="102"/>
        <end position="128"/>
    </location>
</feature>
<protein>
    <submittedName>
        <fullName evidence="2">ABC-2 type transport system permease protein</fullName>
    </submittedName>
</protein>
<feature type="transmembrane region" description="Helical" evidence="1">
    <location>
        <begin position="220"/>
        <end position="244"/>
    </location>
</feature>
<evidence type="ECO:0000313" key="2">
    <source>
        <dbReference type="EMBL" id="MDQ0912369.1"/>
    </source>
</evidence>
<feature type="transmembrane region" description="Helical" evidence="1">
    <location>
        <begin position="177"/>
        <end position="200"/>
    </location>
</feature>
<proteinExistence type="predicted"/>
<keyword evidence="1" id="KW-0812">Transmembrane</keyword>
<comment type="caution">
    <text evidence="2">The sequence shown here is derived from an EMBL/GenBank/DDBJ whole genome shotgun (WGS) entry which is preliminary data.</text>
</comment>
<feature type="transmembrane region" description="Helical" evidence="1">
    <location>
        <begin position="58"/>
        <end position="81"/>
    </location>
</feature>
<evidence type="ECO:0000313" key="3">
    <source>
        <dbReference type="Proteomes" id="UP001234216"/>
    </source>
</evidence>
<keyword evidence="1" id="KW-0472">Membrane</keyword>
<sequence length="249" mass="25208">MSSPPVPRSFAPVLRSEWLKIRTLRSLLGALSALFAATTAFSAIAGVSETSDPAFDPLFMALSGVAPGQIAAISFGAMAVSSEFHGGGLRLSLAAVPRRGRWFAAKLLAIGVPTLAVGLVTAFAALVVARAGLGDAASGLSTGEQTRGVVGCAVYLTLMALFAAGVAALLRSGVGALSLIIPFILVVSFVIGDAAGGSVADFLPDRAGQAVLYETPDRTLGPWAGLGVTTLWTAAAVAAGAWSLRRRDA</sequence>
<dbReference type="Proteomes" id="UP001234216">
    <property type="component" value="Unassembled WGS sequence"/>
</dbReference>
<accession>A0AAW8FRA8</accession>
<name>A0AAW8FRA8_9ACTN</name>
<dbReference type="EMBL" id="JAUSZV010000005">
    <property type="protein sequence ID" value="MDQ0912369.1"/>
    <property type="molecule type" value="Genomic_DNA"/>
</dbReference>
<organism evidence="2 3">
    <name type="scientific">Streptomyces canus</name>
    <dbReference type="NCBI Taxonomy" id="58343"/>
    <lineage>
        <taxon>Bacteria</taxon>
        <taxon>Bacillati</taxon>
        <taxon>Actinomycetota</taxon>
        <taxon>Actinomycetes</taxon>
        <taxon>Kitasatosporales</taxon>
        <taxon>Streptomycetaceae</taxon>
        <taxon>Streptomyces</taxon>
        <taxon>Streptomyces aurantiacus group</taxon>
    </lineage>
</organism>
<gene>
    <name evidence="2" type="ORF">QFZ22_008354</name>
</gene>